<organism evidence="6 7">
    <name type="scientific">Branchiostoma belcheri</name>
    <name type="common">Amphioxus</name>
    <dbReference type="NCBI Taxonomy" id="7741"/>
    <lineage>
        <taxon>Eukaryota</taxon>
        <taxon>Metazoa</taxon>
        <taxon>Chordata</taxon>
        <taxon>Cephalochordata</taxon>
        <taxon>Leptocardii</taxon>
        <taxon>Amphioxiformes</taxon>
        <taxon>Branchiostomatidae</taxon>
        <taxon>Branchiostoma</taxon>
    </lineage>
</organism>
<keyword evidence="3 4" id="KW-0808">Transferase</keyword>
<evidence type="ECO:0000313" key="6">
    <source>
        <dbReference type="Proteomes" id="UP000515135"/>
    </source>
</evidence>
<protein>
    <submittedName>
        <fullName evidence="7">UDP-glucuronosyltransferase 2C1-like</fullName>
    </submittedName>
</protein>
<name>A0A6P4ZLL7_BRABE</name>
<evidence type="ECO:0000256" key="1">
    <source>
        <dbReference type="ARBA" id="ARBA00009995"/>
    </source>
</evidence>
<dbReference type="FunFam" id="3.40.50.2000:FF:000195">
    <property type="entry name" value="UDP-glucuronosyltransferase"/>
    <property type="match status" value="1"/>
</dbReference>
<evidence type="ECO:0000313" key="7">
    <source>
        <dbReference type="RefSeq" id="XP_019634924.1"/>
    </source>
</evidence>
<keyword evidence="2 4" id="KW-0328">Glycosyltransferase</keyword>
<dbReference type="PROSITE" id="PS00375">
    <property type="entry name" value="UDPGT"/>
    <property type="match status" value="1"/>
</dbReference>
<evidence type="ECO:0000256" key="4">
    <source>
        <dbReference type="RuleBase" id="RU003718"/>
    </source>
</evidence>
<sequence length="576" mass="64788">MQVGSNVRDTHVNHKRDNMSTESKRRCSFLILMVAIGLSGHVCSGGNVLLVPMPFFDSHWFGLAKIGQALAMKGHVVTVIVPVGIVKKRQTERPDFHYETFEDRGTRARLKKVQERYFSVAETMSMNECFIRLSVSCTKDITKHCDLLLGDRDLVNRLKASRYDVVIFDPIFPCGAIVAAILDHPLIAILRGDPFFLGHKATGVPLPPSYVPHFASDFTDQMAFVQRVQNVLLTTLTPMVTNLLASKTYGELVRKCIGEKDTIQSVASRTDLWLHRTDTILDLPRPSMPNMVQIGGLNVRAVASLPKELEAFVQKSVDEGVIVVSFGSMYRTMSPEKAEIFASALARLRQKVVWRYTGEKPAGLGNNTRLMSWLPQNDLLGHRQTRAFITHAGYNGLSEALYHGVPVVCLPLYGDQPGNAARAVARGLGVKLDFNTVTADLLYQAIIQVLTNNSFHVTAARLSRLSRDQPQSPMERAAWWIEHVIQHGGLPHLRARAVELPWYQYYLLDVVVFLLSVCSAVLGTAWCSCYFMYAQVLRGRRSRNVPFTMFAHIPGNFAGYYFSYNIYHRKRYLRLI</sequence>
<keyword evidence="5" id="KW-1133">Transmembrane helix</keyword>
<keyword evidence="5" id="KW-0472">Membrane</keyword>
<gene>
    <name evidence="7" type="primary">LOC109477903</name>
</gene>
<dbReference type="PANTHER" id="PTHR48043">
    <property type="entry name" value="EG:EG0003.4 PROTEIN-RELATED"/>
    <property type="match status" value="1"/>
</dbReference>
<dbReference type="SUPFAM" id="SSF53756">
    <property type="entry name" value="UDP-Glycosyltransferase/glycogen phosphorylase"/>
    <property type="match status" value="1"/>
</dbReference>
<dbReference type="FunFam" id="3.40.50.2000:FF:000021">
    <property type="entry name" value="UDP-glucuronosyltransferase"/>
    <property type="match status" value="1"/>
</dbReference>
<dbReference type="Gene3D" id="3.40.50.2000">
    <property type="entry name" value="Glycogen Phosphorylase B"/>
    <property type="match status" value="2"/>
</dbReference>
<dbReference type="Proteomes" id="UP000515135">
    <property type="component" value="Unplaced"/>
</dbReference>
<reference evidence="7" key="1">
    <citation type="submission" date="2025-08" db="UniProtKB">
        <authorList>
            <consortium name="RefSeq"/>
        </authorList>
    </citation>
    <scope>IDENTIFICATION</scope>
    <source>
        <tissue evidence="7">Gonad</tissue>
    </source>
</reference>
<feature type="transmembrane region" description="Helical" evidence="5">
    <location>
        <begin position="506"/>
        <end position="533"/>
    </location>
</feature>
<evidence type="ECO:0000256" key="2">
    <source>
        <dbReference type="ARBA" id="ARBA00022676"/>
    </source>
</evidence>
<dbReference type="GeneID" id="109477903"/>
<keyword evidence="6" id="KW-1185">Reference proteome</keyword>
<evidence type="ECO:0000256" key="5">
    <source>
        <dbReference type="SAM" id="Phobius"/>
    </source>
</evidence>
<dbReference type="KEGG" id="bbel:109477903"/>
<dbReference type="OrthoDB" id="5835829at2759"/>
<dbReference type="InterPro" id="IPR050271">
    <property type="entry name" value="UDP-glycosyltransferase"/>
</dbReference>
<proteinExistence type="inferred from homology"/>
<dbReference type="CDD" id="cd03784">
    <property type="entry name" value="GT1_Gtf-like"/>
    <property type="match status" value="1"/>
</dbReference>
<dbReference type="PANTHER" id="PTHR48043:SF145">
    <property type="entry name" value="FI06409P-RELATED"/>
    <property type="match status" value="1"/>
</dbReference>
<comment type="similarity">
    <text evidence="1 4">Belongs to the UDP-glycosyltransferase family.</text>
</comment>
<feature type="transmembrane region" description="Helical" evidence="5">
    <location>
        <begin position="29"/>
        <end position="50"/>
    </location>
</feature>
<dbReference type="AlphaFoldDB" id="A0A6P4ZLL7"/>
<keyword evidence="5" id="KW-0812">Transmembrane</keyword>
<dbReference type="InterPro" id="IPR002213">
    <property type="entry name" value="UDP_glucos_trans"/>
</dbReference>
<evidence type="ECO:0000256" key="3">
    <source>
        <dbReference type="ARBA" id="ARBA00022679"/>
    </source>
</evidence>
<feature type="transmembrane region" description="Helical" evidence="5">
    <location>
        <begin position="545"/>
        <end position="567"/>
    </location>
</feature>
<dbReference type="RefSeq" id="XP_019634924.1">
    <property type="nucleotide sequence ID" value="XM_019779365.1"/>
</dbReference>
<dbReference type="InterPro" id="IPR035595">
    <property type="entry name" value="UDP_glycos_trans_CS"/>
</dbReference>
<feature type="transmembrane region" description="Helical" evidence="5">
    <location>
        <begin position="70"/>
        <end position="86"/>
    </location>
</feature>
<dbReference type="GO" id="GO:0008194">
    <property type="term" value="F:UDP-glycosyltransferase activity"/>
    <property type="evidence" value="ECO:0007669"/>
    <property type="project" value="InterPro"/>
</dbReference>
<dbReference type="Pfam" id="PF00201">
    <property type="entry name" value="UDPGT"/>
    <property type="match status" value="1"/>
</dbReference>
<accession>A0A6P4ZLL7</accession>